<dbReference type="SUPFAM" id="SSF51717">
    <property type="entry name" value="Dihydropteroate synthetase-like"/>
    <property type="match status" value="1"/>
</dbReference>
<evidence type="ECO:0000256" key="1">
    <source>
        <dbReference type="ARBA" id="ARBA00000012"/>
    </source>
</evidence>
<evidence type="ECO:0000313" key="13">
    <source>
        <dbReference type="Proteomes" id="UP001501521"/>
    </source>
</evidence>
<feature type="domain" description="Pterin-binding" evidence="11">
    <location>
        <begin position="2"/>
        <end position="255"/>
    </location>
</feature>
<dbReference type="InterPro" id="IPR000489">
    <property type="entry name" value="Pterin-binding_dom"/>
</dbReference>
<comment type="similarity">
    <text evidence="4 10">Belongs to the DHPS family.</text>
</comment>
<evidence type="ECO:0000256" key="4">
    <source>
        <dbReference type="ARBA" id="ARBA00009503"/>
    </source>
</evidence>
<dbReference type="PANTHER" id="PTHR20941:SF1">
    <property type="entry name" value="FOLIC ACID SYNTHESIS PROTEIN FOL1"/>
    <property type="match status" value="1"/>
</dbReference>
<dbReference type="NCBIfam" id="TIGR01496">
    <property type="entry name" value="DHPS"/>
    <property type="match status" value="1"/>
</dbReference>
<dbReference type="PANTHER" id="PTHR20941">
    <property type="entry name" value="FOLATE SYNTHESIS PROTEINS"/>
    <property type="match status" value="1"/>
</dbReference>
<evidence type="ECO:0000256" key="5">
    <source>
        <dbReference type="ARBA" id="ARBA00012458"/>
    </source>
</evidence>
<sequence length="270" mass="28599">MTLVMGILNVTPDSFSDGGSYVDAEVAIGHARRMLSAGASMIDVGGESTRPGSARVGLEEELRRVVPIVSALSADGITVSVDTMRATVAAAAIDAGARIINDVSGGLADPDMLGVVAQSSADFVLMHWRDHSARFQSTAQYDDVVADVLRELLAQRDKALGAGIPGERIILDPGLGFSKTWDHNWTLLRHLDRFQGIGHRVLVGASRKAFLGELLGGREPLGRDGATAAVSFWSALHGVWAVRTHDVSGQADAIAVARRLDREAPFARGV</sequence>
<keyword evidence="8 10" id="KW-0460">Magnesium</keyword>
<comment type="pathway">
    <text evidence="3 10">Cofactor biosynthesis; tetrahydrofolate biosynthesis; 7,8-dihydrofolate from 2-amino-4-hydroxy-6-hydroxymethyl-7,8-dihydropteridine diphosphate and 4-aminobenzoate: step 1/2.</text>
</comment>
<evidence type="ECO:0000256" key="6">
    <source>
        <dbReference type="ARBA" id="ARBA00022679"/>
    </source>
</evidence>
<comment type="function">
    <text evidence="10">Catalyzes the condensation of para-aminobenzoate (pABA) with 6-hydroxymethyl-7,8-dihydropterin diphosphate (DHPt-PP) to form 7,8-dihydropteroate (H2Pte), the immediate precursor of folate derivatives.</text>
</comment>
<dbReference type="PROSITE" id="PS00792">
    <property type="entry name" value="DHPS_1"/>
    <property type="match status" value="1"/>
</dbReference>
<dbReference type="InterPro" id="IPR045031">
    <property type="entry name" value="DHP_synth-like"/>
</dbReference>
<comment type="caution">
    <text evidence="12">The sequence shown here is derived from an EMBL/GenBank/DDBJ whole genome shotgun (WGS) entry which is preliminary data.</text>
</comment>
<dbReference type="InterPro" id="IPR011005">
    <property type="entry name" value="Dihydropteroate_synth-like_sf"/>
</dbReference>
<evidence type="ECO:0000256" key="10">
    <source>
        <dbReference type="RuleBase" id="RU361205"/>
    </source>
</evidence>
<keyword evidence="9 10" id="KW-0289">Folate biosynthesis</keyword>
<gene>
    <name evidence="12" type="primary">folP_1</name>
    <name evidence="12" type="ORF">GCM10025789_04520</name>
</gene>
<dbReference type="EMBL" id="BAABLV010000008">
    <property type="protein sequence ID" value="GAA4890955.1"/>
    <property type="molecule type" value="Genomic_DNA"/>
</dbReference>
<keyword evidence="6 10" id="KW-0808">Transferase</keyword>
<comment type="catalytic activity">
    <reaction evidence="1">
        <text>(7,8-dihydropterin-6-yl)methyl diphosphate + 4-aminobenzoate = 7,8-dihydropteroate + diphosphate</text>
        <dbReference type="Rhea" id="RHEA:19949"/>
        <dbReference type="ChEBI" id="CHEBI:17836"/>
        <dbReference type="ChEBI" id="CHEBI:17839"/>
        <dbReference type="ChEBI" id="CHEBI:33019"/>
        <dbReference type="ChEBI" id="CHEBI:72950"/>
        <dbReference type="EC" id="2.5.1.15"/>
    </reaction>
</comment>
<dbReference type="InterPro" id="IPR006390">
    <property type="entry name" value="DHP_synth_dom"/>
</dbReference>
<dbReference type="Proteomes" id="UP001501521">
    <property type="component" value="Unassembled WGS sequence"/>
</dbReference>
<dbReference type="CDD" id="cd00739">
    <property type="entry name" value="DHPS"/>
    <property type="match status" value="1"/>
</dbReference>
<evidence type="ECO:0000256" key="9">
    <source>
        <dbReference type="ARBA" id="ARBA00022909"/>
    </source>
</evidence>
<protein>
    <recommendedName>
        <fullName evidence="5 10">Dihydropteroate synthase</fullName>
        <shortName evidence="10">DHPS</shortName>
        <ecNumber evidence="5 10">2.5.1.15</ecNumber>
    </recommendedName>
    <alternativeName>
        <fullName evidence="10">Dihydropteroate pyrophosphorylase</fullName>
    </alternativeName>
</protein>
<evidence type="ECO:0000256" key="2">
    <source>
        <dbReference type="ARBA" id="ARBA00001946"/>
    </source>
</evidence>
<name>A0ABP9F251_9ACTN</name>
<evidence type="ECO:0000313" key="12">
    <source>
        <dbReference type="EMBL" id="GAA4890955.1"/>
    </source>
</evidence>
<evidence type="ECO:0000256" key="8">
    <source>
        <dbReference type="ARBA" id="ARBA00022842"/>
    </source>
</evidence>
<dbReference type="PROSITE" id="PS50972">
    <property type="entry name" value="PTERIN_BINDING"/>
    <property type="match status" value="1"/>
</dbReference>
<evidence type="ECO:0000256" key="3">
    <source>
        <dbReference type="ARBA" id="ARBA00004763"/>
    </source>
</evidence>
<keyword evidence="7 10" id="KW-0479">Metal-binding</keyword>
<evidence type="ECO:0000259" key="11">
    <source>
        <dbReference type="PROSITE" id="PS50972"/>
    </source>
</evidence>
<reference evidence="13" key="1">
    <citation type="journal article" date="2019" name="Int. J. Syst. Evol. Microbiol.">
        <title>The Global Catalogue of Microorganisms (GCM) 10K type strain sequencing project: providing services to taxonomists for standard genome sequencing and annotation.</title>
        <authorList>
            <consortium name="The Broad Institute Genomics Platform"/>
            <consortium name="The Broad Institute Genome Sequencing Center for Infectious Disease"/>
            <person name="Wu L."/>
            <person name="Ma J."/>
        </authorList>
    </citation>
    <scope>NUCLEOTIDE SEQUENCE [LARGE SCALE GENOMIC DNA]</scope>
    <source>
        <strain evidence="13">JCM 19125</strain>
    </source>
</reference>
<dbReference type="EC" id="2.5.1.15" evidence="5 10"/>
<organism evidence="12 13">
    <name type="scientific">Tessaracoccus lubricantis</name>
    <dbReference type="NCBI Taxonomy" id="545543"/>
    <lineage>
        <taxon>Bacteria</taxon>
        <taxon>Bacillati</taxon>
        <taxon>Actinomycetota</taxon>
        <taxon>Actinomycetes</taxon>
        <taxon>Propionibacteriales</taxon>
        <taxon>Propionibacteriaceae</taxon>
        <taxon>Tessaracoccus</taxon>
    </lineage>
</organism>
<accession>A0ABP9F251</accession>
<proteinExistence type="inferred from homology"/>
<dbReference type="Gene3D" id="3.20.20.20">
    <property type="entry name" value="Dihydropteroate synthase-like"/>
    <property type="match status" value="1"/>
</dbReference>
<dbReference type="Pfam" id="PF00809">
    <property type="entry name" value="Pterin_bind"/>
    <property type="match status" value="1"/>
</dbReference>
<evidence type="ECO:0000256" key="7">
    <source>
        <dbReference type="ARBA" id="ARBA00022723"/>
    </source>
</evidence>
<keyword evidence="13" id="KW-1185">Reference proteome</keyword>
<comment type="cofactor">
    <cofactor evidence="2 10">
        <name>Mg(2+)</name>
        <dbReference type="ChEBI" id="CHEBI:18420"/>
    </cofactor>
</comment>
<dbReference type="PROSITE" id="PS00793">
    <property type="entry name" value="DHPS_2"/>
    <property type="match status" value="1"/>
</dbReference>